<evidence type="ECO:0000256" key="1">
    <source>
        <dbReference type="ARBA" id="ARBA00022723"/>
    </source>
</evidence>
<dbReference type="SUPFAM" id="SSF51735">
    <property type="entry name" value="NAD(P)-binding Rossmann-fold domains"/>
    <property type="match status" value="1"/>
</dbReference>
<dbReference type="EMBL" id="QUQM01000007">
    <property type="protein sequence ID" value="KAA8645999.1"/>
    <property type="molecule type" value="Genomic_DNA"/>
</dbReference>
<evidence type="ECO:0000313" key="5">
    <source>
        <dbReference type="Proteomes" id="UP000324241"/>
    </source>
</evidence>
<dbReference type="OrthoDB" id="1879366at2759"/>
<name>A0A5M9MNG8_9EURO</name>
<dbReference type="GeneID" id="54330123"/>
<dbReference type="GO" id="GO:0046872">
    <property type="term" value="F:metal ion binding"/>
    <property type="evidence" value="ECO:0007669"/>
    <property type="project" value="UniProtKB-KW"/>
</dbReference>
<dbReference type="InterPro" id="IPR011032">
    <property type="entry name" value="GroES-like_sf"/>
</dbReference>
<dbReference type="GO" id="GO:0016616">
    <property type="term" value="F:oxidoreductase activity, acting on the CH-OH group of donors, NAD or NADP as acceptor"/>
    <property type="evidence" value="ECO:0007669"/>
    <property type="project" value="InterPro"/>
</dbReference>
<gene>
    <name evidence="4" type="ORF">ATNIH1004_007421</name>
</gene>
<evidence type="ECO:0000256" key="3">
    <source>
        <dbReference type="ARBA" id="ARBA00023002"/>
    </source>
</evidence>
<reference evidence="4 5" key="1">
    <citation type="submission" date="2019-08" db="EMBL/GenBank/DDBJ databases">
        <title>The genome sequence of a newly discovered highly antifungal drug resistant Aspergillus species, Aspergillus tanneri NIH 1004.</title>
        <authorList>
            <person name="Mounaud S."/>
            <person name="Singh I."/>
            <person name="Joardar V."/>
            <person name="Pakala S."/>
            <person name="Pakala S."/>
            <person name="Venepally P."/>
            <person name="Chung J.K."/>
            <person name="Losada L."/>
            <person name="Nierman W.C."/>
        </authorList>
    </citation>
    <scope>NUCLEOTIDE SEQUENCE [LARGE SCALE GENOMIC DNA]</scope>
    <source>
        <strain evidence="4 5">NIH1004</strain>
    </source>
</reference>
<dbReference type="Proteomes" id="UP000324241">
    <property type="component" value="Unassembled WGS sequence"/>
</dbReference>
<keyword evidence="3" id="KW-0560">Oxidoreductase</keyword>
<dbReference type="Gene3D" id="3.40.50.720">
    <property type="entry name" value="NAD(P)-binding Rossmann-like Domain"/>
    <property type="match status" value="1"/>
</dbReference>
<keyword evidence="2" id="KW-0862">Zinc</keyword>
<accession>A0A5M9MNG8</accession>
<dbReference type="InterPro" id="IPR036291">
    <property type="entry name" value="NAD(P)-bd_dom_sf"/>
</dbReference>
<evidence type="ECO:0000256" key="2">
    <source>
        <dbReference type="ARBA" id="ARBA00022833"/>
    </source>
</evidence>
<dbReference type="AlphaFoldDB" id="A0A5M9MNG8"/>
<dbReference type="RefSeq" id="XP_033425360.1">
    <property type="nucleotide sequence ID" value="XM_033572045.1"/>
</dbReference>
<proteinExistence type="predicted"/>
<dbReference type="PANTHER" id="PTHR42683">
    <property type="entry name" value="ALDEHYDE REDUCTASE"/>
    <property type="match status" value="1"/>
</dbReference>
<keyword evidence="1" id="KW-0479">Metal-binding</keyword>
<dbReference type="Gene3D" id="3.90.180.10">
    <property type="entry name" value="Medium-chain alcohol dehydrogenases, catalytic domain"/>
    <property type="match status" value="1"/>
</dbReference>
<sequence length="127" mass="13815">MNGGKSYADTLCITRTPSHFLVKIPDSIPSAEAAPMMCGGVTLYSPLKHNGCGPRKCVGIIVVAISRKVGKSEDVLQMVADGYIATDDELDWATKYVCSLTSSSAECVLRKREKIPNKRLSKRSSRH</sequence>
<protein>
    <submittedName>
        <fullName evidence="4">Uncharacterized protein</fullName>
    </submittedName>
</protein>
<dbReference type="SUPFAM" id="SSF50129">
    <property type="entry name" value="GroES-like"/>
    <property type="match status" value="1"/>
</dbReference>
<dbReference type="InterPro" id="IPR047109">
    <property type="entry name" value="CAD-like"/>
</dbReference>
<comment type="caution">
    <text evidence="4">The sequence shown here is derived from an EMBL/GenBank/DDBJ whole genome shotgun (WGS) entry which is preliminary data.</text>
</comment>
<evidence type="ECO:0000313" key="4">
    <source>
        <dbReference type="EMBL" id="KAA8645999.1"/>
    </source>
</evidence>
<organism evidence="4 5">
    <name type="scientific">Aspergillus tanneri</name>
    <dbReference type="NCBI Taxonomy" id="1220188"/>
    <lineage>
        <taxon>Eukaryota</taxon>
        <taxon>Fungi</taxon>
        <taxon>Dikarya</taxon>
        <taxon>Ascomycota</taxon>
        <taxon>Pezizomycotina</taxon>
        <taxon>Eurotiomycetes</taxon>
        <taxon>Eurotiomycetidae</taxon>
        <taxon>Eurotiales</taxon>
        <taxon>Aspergillaceae</taxon>
        <taxon>Aspergillus</taxon>
        <taxon>Aspergillus subgen. Circumdati</taxon>
    </lineage>
</organism>